<name>A0A2T2YDQ8_9BACT</name>
<dbReference type="EMBL" id="PYFT01000001">
    <property type="protein sequence ID" value="PSR53623.1"/>
    <property type="molecule type" value="Genomic_DNA"/>
</dbReference>
<feature type="binding site" evidence="5">
    <location>
        <position position="256"/>
    </location>
    <ligand>
        <name>FAD</name>
        <dbReference type="ChEBI" id="CHEBI:57692"/>
    </ligand>
</feature>
<dbReference type="GO" id="GO:0006950">
    <property type="term" value="P:response to stress"/>
    <property type="evidence" value="ECO:0007669"/>
    <property type="project" value="UniProtKB-ARBA"/>
</dbReference>
<dbReference type="PROSITE" id="PS51645">
    <property type="entry name" value="PHR_CRY_ALPHA_BETA"/>
    <property type="match status" value="1"/>
</dbReference>
<keyword evidence="9" id="KW-0456">Lyase</keyword>
<feature type="binding site" evidence="5">
    <location>
        <begin position="356"/>
        <end position="358"/>
    </location>
    <ligand>
        <name>FAD</name>
        <dbReference type="ChEBI" id="CHEBI:57692"/>
    </ligand>
</feature>
<feature type="binding site" evidence="5">
    <location>
        <begin position="259"/>
        <end position="266"/>
    </location>
    <ligand>
        <name>FAD</name>
        <dbReference type="ChEBI" id="CHEBI:57692"/>
    </ligand>
</feature>
<feature type="binding site" evidence="5">
    <location>
        <position position="216"/>
    </location>
    <ligand>
        <name>FAD</name>
        <dbReference type="ChEBI" id="CHEBI:57692"/>
    </ligand>
</feature>
<dbReference type="PANTHER" id="PTHR11455:SF9">
    <property type="entry name" value="CRYPTOCHROME CIRCADIAN CLOCK 5 ISOFORM X1"/>
    <property type="match status" value="1"/>
</dbReference>
<gene>
    <name evidence="9" type="ORF">AHMF7605_08830</name>
</gene>
<protein>
    <submittedName>
        <fullName evidence="9">Deoxyribodipyrimidine photolyase</fullName>
    </submittedName>
</protein>
<dbReference type="SUPFAM" id="SSF52425">
    <property type="entry name" value="Cryptochrome/photolyase, N-terminal domain"/>
    <property type="match status" value="1"/>
</dbReference>
<feature type="site" description="Electron transfer via tryptophanyl radical" evidence="6">
    <location>
        <position position="290"/>
    </location>
</feature>
<comment type="similarity">
    <text evidence="7">Belongs to the DNA photolyase family.</text>
</comment>
<dbReference type="Gene3D" id="1.25.40.80">
    <property type="match status" value="1"/>
</dbReference>
<feature type="site" description="Electron transfer via tryptophanyl radical" evidence="6">
    <location>
        <position position="366"/>
    </location>
</feature>
<dbReference type="InterPro" id="IPR005101">
    <property type="entry name" value="Cryptochr/Photolyase_FAD-bd"/>
</dbReference>
<dbReference type="Gene3D" id="3.40.50.620">
    <property type="entry name" value="HUPs"/>
    <property type="match status" value="1"/>
</dbReference>
<dbReference type="InterPro" id="IPR036155">
    <property type="entry name" value="Crypto/Photolyase_N_sf"/>
</dbReference>
<keyword evidence="3 5" id="KW-0274">FAD</keyword>
<keyword evidence="4 7" id="KW-0157">Chromophore</keyword>
<evidence type="ECO:0000256" key="1">
    <source>
        <dbReference type="ARBA" id="ARBA00001932"/>
    </source>
</evidence>
<evidence type="ECO:0000256" key="3">
    <source>
        <dbReference type="ARBA" id="ARBA00022827"/>
    </source>
</evidence>
<feature type="site" description="Electron transfer via tryptophanyl radical" evidence="6">
    <location>
        <position position="343"/>
    </location>
</feature>
<dbReference type="PROSITE" id="PS00394">
    <property type="entry name" value="DNA_PHOTOLYASES_1_1"/>
    <property type="match status" value="1"/>
</dbReference>
<comment type="cofactor">
    <cofactor evidence="5">
        <name>FAD</name>
        <dbReference type="ChEBI" id="CHEBI:57692"/>
    </cofactor>
    <text evidence="5">Binds 1 FAD per subunit.</text>
</comment>
<dbReference type="Pfam" id="PF00875">
    <property type="entry name" value="DNA_photolyase"/>
    <property type="match status" value="1"/>
</dbReference>
<evidence type="ECO:0000259" key="8">
    <source>
        <dbReference type="PROSITE" id="PS51645"/>
    </source>
</evidence>
<dbReference type="OrthoDB" id="9772484at2"/>
<feature type="binding site" evidence="5">
    <location>
        <begin position="228"/>
        <end position="232"/>
    </location>
    <ligand>
        <name>FAD</name>
        <dbReference type="ChEBI" id="CHEBI:57692"/>
    </ligand>
</feature>
<dbReference type="InterPro" id="IPR036134">
    <property type="entry name" value="Crypto/Photolyase_FAD-like_sf"/>
</dbReference>
<sequence length="440" mass="51357">MDTPIVSIFWFRRDLRLTDNAGLYHALKVGIPVIPLFIYDSDILEQLSDREDRRVQFIHQAIESLAESLQLLGSYLLVKHGKPLEIFSQLIQEKKIAAVYTNHDYEPYAQQRDAAVEHYLNKHAIPFHTYKDQVIFEKSEITKPDGKPYTVFTPYKKRWLNTVNSFYVKSYPTEKYTSQFVTMPPEPLPTLKDLGFRETDLRTPGKSVTEKIIAHYDKTRDYPALAGTSRLSVHLRFGTISIRQTVQLAQKLNVTWLNELIWRDFYHMILYHFPHVESGAFKPAYDYIPWQNNENHFAHWCAGNTGYPLVDAGMRELNVTGFMHNRVRMVVASFLCKHLLIDWRWGEAYFAAKLLDYDLAANNGGWQWAAGSGCDAAPYFRVFSPLAQLQKFDKQYLYVKKWVPEWESSNYSKPLVDHEFARKRAINTYKAALTEYKNNK</sequence>
<organism evidence="9 10">
    <name type="scientific">Adhaeribacter arboris</name>
    <dbReference type="NCBI Taxonomy" id="2072846"/>
    <lineage>
        <taxon>Bacteria</taxon>
        <taxon>Pseudomonadati</taxon>
        <taxon>Bacteroidota</taxon>
        <taxon>Cytophagia</taxon>
        <taxon>Cytophagales</taxon>
        <taxon>Hymenobacteraceae</taxon>
        <taxon>Adhaeribacter</taxon>
    </lineage>
</organism>
<dbReference type="GO" id="GO:0003677">
    <property type="term" value="F:DNA binding"/>
    <property type="evidence" value="ECO:0007669"/>
    <property type="project" value="TreeGrafter"/>
</dbReference>
<dbReference type="GO" id="GO:0009416">
    <property type="term" value="P:response to light stimulus"/>
    <property type="evidence" value="ECO:0007669"/>
    <property type="project" value="TreeGrafter"/>
</dbReference>
<dbReference type="InterPro" id="IPR002081">
    <property type="entry name" value="Cryptochrome/DNA_photolyase_1"/>
</dbReference>
<comment type="cofactor">
    <cofactor evidence="1">
        <name>(6R)-5,10-methylene-5,6,7,8-tetrahydrofolate</name>
        <dbReference type="ChEBI" id="CHEBI:15636"/>
    </cofactor>
</comment>
<evidence type="ECO:0000256" key="6">
    <source>
        <dbReference type="PIRSR" id="PIRSR602081-2"/>
    </source>
</evidence>
<dbReference type="InterPro" id="IPR006050">
    <property type="entry name" value="DNA_photolyase_N"/>
</dbReference>
<dbReference type="Gene3D" id="1.10.579.10">
    <property type="entry name" value="DNA Cyclobutane Dipyrimidine Photolyase, subunit A, domain 3"/>
    <property type="match status" value="1"/>
</dbReference>
<evidence type="ECO:0000313" key="10">
    <source>
        <dbReference type="Proteomes" id="UP000240357"/>
    </source>
</evidence>
<dbReference type="Pfam" id="PF03441">
    <property type="entry name" value="FAD_binding_7"/>
    <property type="match status" value="1"/>
</dbReference>
<dbReference type="GO" id="GO:0003904">
    <property type="term" value="F:deoxyribodipyrimidine photo-lyase activity"/>
    <property type="evidence" value="ECO:0007669"/>
    <property type="project" value="TreeGrafter"/>
</dbReference>
<evidence type="ECO:0000313" key="9">
    <source>
        <dbReference type="EMBL" id="PSR53623.1"/>
    </source>
</evidence>
<keyword evidence="2 5" id="KW-0285">Flavoprotein</keyword>
<keyword evidence="10" id="KW-1185">Reference proteome</keyword>
<reference evidence="9 10" key="1">
    <citation type="submission" date="2018-03" db="EMBL/GenBank/DDBJ databases">
        <title>Adhaeribacter sp. HMF7605 Genome sequencing and assembly.</title>
        <authorList>
            <person name="Kang H."/>
            <person name="Kang J."/>
            <person name="Cha I."/>
            <person name="Kim H."/>
            <person name="Joh K."/>
        </authorList>
    </citation>
    <scope>NUCLEOTIDE SEQUENCE [LARGE SCALE GENOMIC DNA]</scope>
    <source>
        <strain evidence="9 10">HMF7605</strain>
    </source>
</reference>
<evidence type="ECO:0000256" key="4">
    <source>
        <dbReference type="ARBA" id="ARBA00022991"/>
    </source>
</evidence>
<dbReference type="GO" id="GO:0006139">
    <property type="term" value="P:nucleobase-containing compound metabolic process"/>
    <property type="evidence" value="ECO:0007669"/>
    <property type="project" value="UniProtKB-ARBA"/>
</dbReference>
<dbReference type="SUPFAM" id="SSF48173">
    <property type="entry name" value="Cryptochrome/photolyase FAD-binding domain"/>
    <property type="match status" value="1"/>
</dbReference>
<dbReference type="PANTHER" id="PTHR11455">
    <property type="entry name" value="CRYPTOCHROME"/>
    <property type="match status" value="1"/>
</dbReference>
<evidence type="ECO:0000256" key="2">
    <source>
        <dbReference type="ARBA" id="ARBA00022630"/>
    </source>
</evidence>
<dbReference type="PROSITE" id="PS00691">
    <property type="entry name" value="DNA_PHOTOLYASES_1_2"/>
    <property type="match status" value="1"/>
</dbReference>
<accession>A0A2T2YDQ8</accession>
<dbReference type="GO" id="GO:0071949">
    <property type="term" value="F:FAD binding"/>
    <property type="evidence" value="ECO:0007669"/>
    <property type="project" value="TreeGrafter"/>
</dbReference>
<dbReference type="InterPro" id="IPR014729">
    <property type="entry name" value="Rossmann-like_a/b/a_fold"/>
</dbReference>
<dbReference type="InterPro" id="IPR018394">
    <property type="entry name" value="DNA_photolyase_1_CS_C"/>
</dbReference>
<dbReference type="Proteomes" id="UP000240357">
    <property type="component" value="Unassembled WGS sequence"/>
</dbReference>
<comment type="caution">
    <text evidence="9">The sequence shown here is derived from an EMBL/GenBank/DDBJ whole genome shotgun (WGS) entry which is preliminary data.</text>
</comment>
<feature type="domain" description="Photolyase/cryptochrome alpha/beta" evidence="8">
    <location>
        <begin position="5"/>
        <end position="135"/>
    </location>
</feature>
<evidence type="ECO:0000256" key="5">
    <source>
        <dbReference type="PIRSR" id="PIRSR602081-1"/>
    </source>
</evidence>
<evidence type="ECO:0000256" key="7">
    <source>
        <dbReference type="RuleBase" id="RU004182"/>
    </source>
</evidence>
<dbReference type="RefSeq" id="WP_106928435.1">
    <property type="nucleotide sequence ID" value="NZ_PYFT01000001.1"/>
</dbReference>
<dbReference type="AlphaFoldDB" id="A0A2T2YDQ8"/>
<dbReference type="PRINTS" id="PR00147">
    <property type="entry name" value="DNAPHOTLYASE"/>
</dbReference>
<proteinExistence type="inferred from homology"/>